<dbReference type="InterPro" id="IPR001322">
    <property type="entry name" value="Lamin_tail_dom"/>
</dbReference>
<feature type="non-terminal residue" evidence="2">
    <location>
        <position position="510"/>
    </location>
</feature>
<proteinExistence type="predicted"/>
<dbReference type="InterPro" id="IPR036415">
    <property type="entry name" value="Lamin_tail_dom_sf"/>
</dbReference>
<dbReference type="EMBL" id="LAZR01038493">
    <property type="protein sequence ID" value="KKL19422.1"/>
    <property type="molecule type" value="Genomic_DNA"/>
</dbReference>
<evidence type="ECO:0000259" key="1">
    <source>
        <dbReference type="PROSITE" id="PS51841"/>
    </source>
</evidence>
<dbReference type="PROSITE" id="PS51841">
    <property type="entry name" value="LTD"/>
    <property type="match status" value="1"/>
</dbReference>
<comment type="caution">
    <text evidence="2">The sequence shown here is derived from an EMBL/GenBank/DDBJ whole genome shotgun (WGS) entry which is preliminary data.</text>
</comment>
<gene>
    <name evidence="2" type="ORF">LCGC14_2465620</name>
</gene>
<dbReference type="AlphaFoldDB" id="A0A0F9BZP3"/>
<dbReference type="SUPFAM" id="SSF74853">
    <property type="entry name" value="Lamin A/C globular tail domain"/>
    <property type="match status" value="1"/>
</dbReference>
<protein>
    <recommendedName>
        <fullName evidence="1">LTD domain-containing protein</fullName>
    </recommendedName>
</protein>
<organism evidence="2">
    <name type="scientific">marine sediment metagenome</name>
    <dbReference type="NCBI Taxonomy" id="412755"/>
    <lineage>
        <taxon>unclassified sequences</taxon>
        <taxon>metagenomes</taxon>
        <taxon>ecological metagenomes</taxon>
    </lineage>
</organism>
<dbReference type="Pfam" id="PF00932">
    <property type="entry name" value="LTD"/>
    <property type="match status" value="1"/>
</dbReference>
<dbReference type="NCBIfam" id="NF041940">
    <property type="entry name" value="choice_anch_X"/>
    <property type="match status" value="1"/>
</dbReference>
<evidence type="ECO:0000313" key="2">
    <source>
        <dbReference type="EMBL" id="KKL19422.1"/>
    </source>
</evidence>
<feature type="domain" description="LTD" evidence="1">
    <location>
        <begin position="89"/>
        <end position="220"/>
    </location>
</feature>
<reference evidence="2" key="1">
    <citation type="journal article" date="2015" name="Nature">
        <title>Complex archaea that bridge the gap between prokaryotes and eukaryotes.</title>
        <authorList>
            <person name="Spang A."/>
            <person name="Saw J.H."/>
            <person name="Jorgensen S.L."/>
            <person name="Zaremba-Niedzwiedzka K."/>
            <person name="Martijn J."/>
            <person name="Lind A.E."/>
            <person name="van Eijk R."/>
            <person name="Schleper C."/>
            <person name="Guy L."/>
            <person name="Ettema T.J."/>
        </authorList>
    </citation>
    <scope>NUCLEOTIDE SEQUENCE</scope>
</reference>
<sequence>YLTDDATDLTGWQFPSVTLGGGESLVVFASGKYPNEPAGELHTDFKLSGNGEYLALVRPDGVTIESDFDPEFPEQYADVSYGFSSDFAEQGYFTAPSPGEANLVDPIPDPTVQVLISEIMYHPSSENALEEYIELYNRGFEPVNLLNWQINAGVQFTFPDVTLDPGEYLVVVANAARFKIKYGGVTNYVGDWEGQLSNRSEQIRLIDATGRRIDRVTYADQGDWGVRQRGPVHHAHEGWIWTADHDGGGKSLELINPALSNRYGQNWAPSGPYQGTPGAPNWAQSDNLAPMILDVGHYPIIPRSNDQVTVTAKLRDESADGISARVYYRNDGAPSFYSAIMYDDGRHGDGEAGDGLFGAVLPTRSHGTVVEFLVRAQDSTGNVRMWPGPTKPTNQQLANLLYQVDNSFDPNAPWDPENQPVYYLVMTEAERAELATIGTLGYTRPSDAQMNGSFFSADGTGVKVRYNVGIRNRGHGSRGGPPNNYRVNFVHDRPWKNVSAININNRWGYV</sequence>
<name>A0A0F9BZP3_9ZZZZ</name>
<dbReference type="Gene3D" id="2.60.40.1260">
    <property type="entry name" value="Lamin Tail domain"/>
    <property type="match status" value="1"/>
</dbReference>
<accession>A0A0F9BZP3</accession>
<feature type="non-terminal residue" evidence="2">
    <location>
        <position position="1"/>
    </location>
</feature>